<dbReference type="InterPro" id="IPR020458">
    <property type="entry name" value="Znf_DskA_TraR_CS"/>
</dbReference>
<dbReference type="InterPro" id="IPR000962">
    <property type="entry name" value="Znf_DskA_TraR"/>
</dbReference>
<dbReference type="EMBL" id="SIHJ01000001">
    <property type="protein sequence ID" value="TWT36201.1"/>
    <property type="molecule type" value="Genomic_DNA"/>
</dbReference>
<evidence type="ECO:0000256" key="2">
    <source>
        <dbReference type="ARBA" id="ARBA00022771"/>
    </source>
</evidence>
<comment type="caution">
    <text evidence="6">The sequence shown here is derived from an EMBL/GenBank/DDBJ whole genome shotgun (WGS) entry which is preliminary data.</text>
</comment>
<dbReference type="GO" id="GO:0008270">
    <property type="term" value="F:zinc ion binding"/>
    <property type="evidence" value="ECO:0007669"/>
    <property type="project" value="UniProtKB-KW"/>
</dbReference>
<evidence type="ECO:0000256" key="4">
    <source>
        <dbReference type="PROSITE-ProRule" id="PRU00510"/>
    </source>
</evidence>
<proteinExistence type="predicted"/>
<feature type="zinc finger region" description="dksA C4-type" evidence="4">
    <location>
        <begin position="89"/>
        <end position="113"/>
    </location>
</feature>
<evidence type="ECO:0000313" key="6">
    <source>
        <dbReference type="EMBL" id="TWT36201.1"/>
    </source>
</evidence>
<sequence>MKTADLKIYKEKLLILRARLRGDVSAMENAALRKGGDGEGHSMPIHMAELGSDNFEQEFTLSLMETEGDTLAEIENALQRIESGDYGKCDDCGGVIPKMRLNALPFAPLCVKCASAREV</sequence>
<feature type="domain" description="Zinc finger DksA/TraR C4-type" evidence="5">
    <location>
        <begin position="84"/>
        <end position="118"/>
    </location>
</feature>
<dbReference type="RefSeq" id="WP_146562928.1">
    <property type="nucleotide sequence ID" value="NZ_SIHJ01000001.1"/>
</dbReference>
<dbReference type="PROSITE" id="PS01102">
    <property type="entry name" value="ZF_DKSA_1"/>
    <property type="match status" value="1"/>
</dbReference>
<organism evidence="6 7">
    <name type="scientific">Posidoniimonas corsicana</name>
    <dbReference type="NCBI Taxonomy" id="1938618"/>
    <lineage>
        <taxon>Bacteria</taxon>
        <taxon>Pseudomonadati</taxon>
        <taxon>Planctomycetota</taxon>
        <taxon>Planctomycetia</taxon>
        <taxon>Pirellulales</taxon>
        <taxon>Lacipirellulaceae</taxon>
        <taxon>Posidoniimonas</taxon>
    </lineage>
</organism>
<protein>
    <submittedName>
        <fullName evidence="6">General stress protein 16O</fullName>
    </submittedName>
</protein>
<dbReference type="Gene3D" id="1.20.120.910">
    <property type="entry name" value="DksA, coiled-coil domain"/>
    <property type="match status" value="1"/>
</dbReference>
<accession>A0A5C5VDD0</accession>
<dbReference type="AlphaFoldDB" id="A0A5C5VDD0"/>
<dbReference type="PROSITE" id="PS51128">
    <property type="entry name" value="ZF_DKSA_2"/>
    <property type="match status" value="1"/>
</dbReference>
<keyword evidence="7" id="KW-1185">Reference proteome</keyword>
<dbReference type="Pfam" id="PF01258">
    <property type="entry name" value="zf-dskA_traR"/>
    <property type="match status" value="1"/>
</dbReference>
<keyword evidence="2" id="KW-0863">Zinc-finger</keyword>
<evidence type="ECO:0000313" key="7">
    <source>
        <dbReference type="Proteomes" id="UP000316714"/>
    </source>
</evidence>
<name>A0A5C5VDD0_9BACT</name>
<dbReference type="PANTHER" id="PTHR33823:SF4">
    <property type="entry name" value="GENERAL STRESS PROTEIN 16O"/>
    <property type="match status" value="1"/>
</dbReference>
<keyword evidence="3" id="KW-0862">Zinc</keyword>
<dbReference type="OrthoDB" id="9811543at2"/>
<dbReference type="Proteomes" id="UP000316714">
    <property type="component" value="Unassembled WGS sequence"/>
</dbReference>
<dbReference type="SUPFAM" id="SSF109635">
    <property type="entry name" value="DnaK suppressor protein DksA, alpha-hairpin domain"/>
    <property type="match status" value="1"/>
</dbReference>
<reference evidence="6 7" key="1">
    <citation type="submission" date="2019-02" db="EMBL/GenBank/DDBJ databases">
        <title>Deep-cultivation of Planctomycetes and their phenomic and genomic characterization uncovers novel biology.</title>
        <authorList>
            <person name="Wiegand S."/>
            <person name="Jogler M."/>
            <person name="Boedeker C."/>
            <person name="Pinto D."/>
            <person name="Vollmers J."/>
            <person name="Rivas-Marin E."/>
            <person name="Kohn T."/>
            <person name="Peeters S.H."/>
            <person name="Heuer A."/>
            <person name="Rast P."/>
            <person name="Oberbeckmann S."/>
            <person name="Bunk B."/>
            <person name="Jeske O."/>
            <person name="Meyerdierks A."/>
            <person name="Storesund J.E."/>
            <person name="Kallscheuer N."/>
            <person name="Luecker S."/>
            <person name="Lage O.M."/>
            <person name="Pohl T."/>
            <person name="Merkel B.J."/>
            <person name="Hornburger P."/>
            <person name="Mueller R.-W."/>
            <person name="Bruemmer F."/>
            <person name="Labrenz M."/>
            <person name="Spormann A.M."/>
            <person name="Op Den Camp H."/>
            <person name="Overmann J."/>
            <person name="Amann R."/>
            <person name="Jetten M.S.M."/>
            <person name="Mascher T."/>
            <person name="Medema M.H."/>
            <person name="Devos D.P."/>
            <person name="Kaster A.-K."/>
            <person name="Ovreas L."/>
            <person name="Rohde M."/>
            <person name="Galperin M.Y."/>
            <person name="Jogler C."/>
        </authorList>
    </citation>
    <scope>NUCLEOTIDE SEQUENCE [LARGE SCALE GENOMIC DNA]</scope>
    <source>
        <strain evidence="6 7">KOR34</strain>
    </source>
</reference>
<evidence type="ECO:0000256" key="3">
    <source>
        <dbReference type="ARBA" id="ARBA00022833"/>
    </source>
</evidence>
<keyword evidence="1" id="KW-0479">Metal-binding</keyword>
<gene>
    <name evidence="6" type="primary">yocK_2</name>
    <name evidence="6" type="ORF">KOR34_11020</name>
</gene>
<evidence type="ECO:0000256" key="1">
    <source>
        <dbReference type="ARBA" id="ARBA00022723"/>
    </source>
</evidence>
<dbReference type="SUPFAM" id="SSF57716">
    <property type="entry name" value="Glucocorticoid receptor-like (DNA-binding domain)"/>
    <property type="match status" value="1"/>
</dbReference>
<dbReference type="PANTHER" id="PTHR33823">
    <property type="entry name" value="RNA POLYMERASE-BINDING TRANSCRIPTION FACTOR DKSA-RELATED"/>
    <property type="match status" value="1"/>
</dbReference>
<dbReference type="InterPro" id="IPR037187">
    <property type="entry name" value="DnaK_N"/>
</dbReference>
<evidence type="ECO:0000259" key="5">
    <source>
        <dbReference type="Pfam" id="PF01258"/>
    </source>
</evidence>